<evidence type="ECO:0008006" key="3">
    <source>
        <dbReference type="Google" id="ProtNLM"/>
    </source>
</evidence>
<gene>
    <name evidence="1" type="ORF">QR685DRAFT_452578</name>
</gene>
<proteinExistence type="predicted"/>
<protein>
    <recommendedName>
        <fullName evidence="3">Homing endonuclease LAGLIDADG domain-containing protein</fullName>
    </recommendedName>
</protein>
<keyword evidence="2" id="KW-1185">Reference proteome</keyword>
<reference evidence="1 2" key="1">
    <citation type="submission" date="2023-09" db="EMBL/GenBank/DDBJ databases">
        <title>Multi-omics analysis of a traditional fermented food reveals byproduct-associated fungal strains for waste-to-food upcycling.</title>
        <authorList>
            <consortium name="Lawrence Berkeley National Laboratory"/>
            <person name="Rekdal V.M."/>
            <person name="Villalobos-Escobedo J.M."/>
            <person name="Rodriguez-Valeron N."/>
            <person name="Garcia M.O."/>
            <person name="Vasquez D.P."/>
            <person name="Damayanti I."/>
            <person name="Sorensen P.M."/>
            <person name="Baidoo E.E."/>
            <person name="De Carvalho A.C."/>
            <person name="Riley R."/>
            <person name="Lipzen A."/>
            <person name="He G."/>
            <person name="Yan M."/>
            <person name="Haridas S."/>
            <person name="Daum C."/>
            <person name="Yoshinaga Y."/>
            <person name="Ng V."/>
            <person name="Grigoriev I.V."/>
            <person name="Munk R."/>
            <person name="Nuraida L."/>
            <person name="Wijaya C.H."/>
            <person name="Morales P.-C."/>
            <person name="Keasling J.D."/>
        </authorList>
    </citation>
    <scope>NUCLEOTIDE SEQUENCE [LARGE SCALE GENOMIC DNA]</scope>
    <source>
        <strain evidence="1 2">FGSC 2613</strain>
    </source>
</reference>
<accession>A0ABR3CZH8</accession>
<dbReference type="Proteomes" id="UP001451303">
    <property type="component" value="Unassembled WGS sequence"/>
</dbReference>
<feature type="non-terminal residue" evidence="1">
    <location>
        <position position="1"/>
    </location>
</feature>
<organism evidence="1 2">
    <name type="scientific">Neurospora intermedia</name>
    <dbReference type="NCBI Taxonomy" id="5142"/>
    <lineage>
        <taxon>Eukaryota</taxon>
        <taxon>Fungi</taxon>
        <taxon>Dikarya</taxon>
        <taxon>Ascomycota</taxon>
        <taxon>Pezizomycotina</taxon>
        <taxon>Sordariomycetes</taxon>
        <taxon>Sordariomycetidae</taxon>
        <taxon>Sordariales</taxon>
        <taxon>Sordariaceae</taxon>
        <taxon>Neurospora</taxon>
    </lineage>
</organism>
<name>A0ABR3CZH8_NEUIN</name>
<comment type="caution">
    <text evidence="1">The sequence shown here is derived from an EMBL/GenBank/DDBJ whole genome shotgun (WGS) entry which is preliminary data.</text>
</comment>
<evidence type="ECO:0000313" key="1">
    <source>
        <dbReference type="EMBL" id="KAL0465847.1"/>
    </source>
</evidence>
<evidence type="ECO:0000313" key="2">
    <source>
        <dbReference type="Proteomes" id="UP001451303"/>
    </source>
</evidence>
<sequence length="76" mass="9032">FQKYCISRRTGFKILAQKDRDDGRTFYSTYFETKGKKKTFTKEIFLKLKEFIINYNFNSRTIPYKGLPNTTGIDLS</sequence>
<dbReference type="EMBL" id="JAVLET010000015">
    <property type="protein sequence ID" value="KAL0465847.1"/>
    <property type="molecule type" value="Genomic_DNA"/>
</dbReference>